<feature type="coiled-coil region" evidence="1">
    <location>
        <begin position="382"/>
        <end position="409"/>
    </location>
</feature>
<gene>
    <name evidence="3" type="ORF">DES53_104464</name>
</gene>
<dbReference type="EMBL" id="QNRR01000004">
    <property type="protein sequence ID" value="RBP44642.1"/>
    <property type="molecule type" value="Genomic_DNA"/>
</dbReference>
<feature type="region of interest" description="Disordered" evidence="2">
    <location>
        <begin position="424"/>
        <end position="483"/>
    </location>
</feature>
<dbReference type="Proteomes" id="UP000253426">
    <property type="component" value="Unassembled WGS sequence"/>
</dbReference>
<evidence type="ECO:0000256" key="2">
    <source>
        <dbReference type="SAM" id="MobiDB-lite"/>
    </source>
</evidence>
<sequence length="483" mass="53169">MPGENVSVVAFGQYHTDEAAMKAVREKVEAMHEALKREGKELVIGIEHSDVDVRKPETLTRFYNESLVQKYCDEAIARGETPTKEGFRANCVNEVNWNDSVYDYFSPKASLQEKQKNTAAELLFSSHEAHTREDVNKGKGAARMEEARLLIWAKDKATIRGLDPVSDADKRQRLTGGSNHIHGGSLEDMEYERVQGMGQKAAAIMKDMAGKKGGCLVAINMGAAHMGSMEVSLRDQLEKEGLDKAQVNMCVMVPQETLSTGKTAVTKADELMRVSVNDMQSAHARLERQVGSLQEDVVLGERLLSELNDMVSRVPGLPANDTDLRALIKDKPAVVAKMLNHELSNDELDVSIKRIKNASARLERGEFQNARDALTAELRIHVQKTENGLNDVRADLEDARRNVQSHRDKELAFSDRVEKRLDNKPGEVFTSVSPSPGGQYDLSGIGQGPRQSVRDSLGLGSSHASSSNSVQLGTNKPQVSVKI</sequence>
<reference evidence="3 4" key="1">
    <citation type="submission" date="2018-06" db="EMBL/GenBank/DDBJ databases">
        <title>Genomic Encyclopedia of Type Strains, Phase IV (KMG-IV): sequencing the most valuable type-strain genomes for metagenomic binning, comparative biology and taxonomic classification.</title>
        <authorList>
            <person name="Goeker M."/>
        </authorList>
    </citation>
    <scope>NUCLEOTIDE SEQUENCE [LARGE SCALE GENOMIC DNA]</scope>
    <source>
        <strain evidence="3 4">DSM 25532</strain>
    </source>
</reference>
<organism evidence="3 4">
    <name type="scientific">Roseimicrobium gellanilyticum</name>
    <dbReference type="NCBI Taxonomy" id="748857"/>
    <lineage>
        <taxon>Bacteria</taxon>
        <taxon>Pseudomonadati</taxon>
        <taxon>Verrucomicrobiota</taxon>
        <taxon>Verrucomicrobiia</taxon>
        <taxon>Verrucomicrobiales</taxon>
        <taxon>Verrucomicrobiaceae</taxon>
        <taxon>Roseimicrobium</taxon>
    </lineage>
</organism>
<evidence type="ECO:0000313" key="3">
    <source>
        <dbReference type="EMBL" id="RBP44642.1"/>
    </source>
</evidence>
<name>A0A366HN86_9BACT</name>
<feature type="compositionally biased region" description="Polar residues" evidence="2">
    <location>
        <begin position="470"/>
        <end position="483"/>
    </location>
</feature>
<evidence type="ECO:0000313" key="4">
    <source>
        <dbReference type="Proteomes" id="UP000253426"/>
    </source>
</evidence>
<protein>
    <submittedName>
        <fullName evidence="3">Uncharacterized protein</fullName>
    </submittedName>
</protein>
<accession>A0A366HN86</accession>
<feature type="compositionally biased region" description="Low complexity" evidence="2">
    <location>
        <begin position="456"/>
        <end position="469"/>
    </location>
</feature>
<keyword evidence="1" id="KW-0175">Coiled coil</keyword>
<keyword evidence="4" id="KW-1185">Reference proteome</keyword>
<evidence type="ECO:0000256" key="1">
    <source>
        <dbReference type="SAM" id="Coils"/>
    </source>
</evidence>
<proteinExistence type="predicted"/>
<dbReference type="AlphaFoldDB" id="A0A366HN86"/>
<comment type="caution">
    <text evidence="3">The sequence shown here is derived from an EMBL/GenBank/DDBJ whole genome shotgun (WGS) entry which is preliminary data.</text>
</comment>
<dbReference type="RefSeq" id="WP_113959025.1">
    <property type="nucleotide sequence ID" value="NZ_QNRR01000004.1"/>
</dbReference>